<name>A0A1H9F4F3_9GAMM</name>
<evidence type="ECO:0000313" key="7">
    <source>
        <dbReference type="Proteomes" id="UP000242515"/>
    </source>
</evidence>
<dbReference type="EMBL" id="FOGC01000002">
    <property type="protein sequence ID" value="SEQ32757.1"/>
    <property type="molecule type" value="Genomic_DNA"/>
</dbReference>
<dbReference type="Proteomes" id="UP000242515">
    <property type="component" value="Unassembled WGS sequence"/>
</dbReference>
<dbReference type="Pfam" id="PF05101">
    <property type="entry name" value="VirB3"/>
    <property type="match status" value="1"/>
</dbReference>
<protein>
    <submittedName>
        <fullName evidence="6">Type IV secretion system protein VirB3</fullName>
    </submittedName>
</protein>
<comment type="subcellular location">
    <subcellularLocation>
        <location evidence="1">Membrane</location>
    </subcellularLocation>
</comment>
<keyword evidence="4 5" id="KW-0472">Membrane</keyword>
<dbReference type="RefSeq" id="WP_092672904.1">
    <property type="nucleotide sequence ID" value="NZ_FOGC01000002.1"/>
</dbReference>
<keyword evidence="7" id="KW-1185">Reference proteome</keyword>
<feature type="transmembrane region" description="Helical" evidence="5">
    <location>
        <begin position="26"/>
        <end position="59"/>
    </location>
</feature>
<reference evidence="7" key="1">
    <citation type="submission" date="2016-10" db="EMBL/GenBank/DDBJ databases">
        <authorList>
            <person name="Varghese N."/>
            <person name="Submissions S."/>
        </authorList>
    </citation>
    <scope>NUCLEOTIDE SEQUENCE [LARGE SCALE GENOMIC DNA]</scope>
    <source>
        <strain evidence="7">8N4</strain>
    </source>
</reference>
<organism evidence="6 7">
    <name type="scientific">Rosenbergiella nectarea</name>
    <dbReference type="NCBI Taxonomy" id="988801"/>
    <lineage>
        <taxon>Bacteria</taxon>
        <taxon>Pseudomonadati</taxon>
        <taxon>Pseudomonadota</taxon>
        <taxon>Gammaproteobacteria</taxon>
        <taxon>Enterobacterales</taxon>
        <taxon>Erwiniaceae</taxon>
        <taxon>Rosenbergiella</taxon>
    </lineage>
</organism>
<evidence type="ECO:0000256" key="4">
    <source>
        <dbReference type="ARBA" id="ARBA00023136"/>
    </source>
</evidence>
<sequence length="105" mass="11914">MSLEGPKPLFKGATRVPRVMGVPRNAALMVFMLCAALFMVIHLWAIFLLIVLWTLAAALTRYDDRMLHILSLWLKTKGINALEPSSKYWGGSTYSPVDYTSKERR</sequence>
<dbReference type="STRING" id="988801.SAMN05216522_102160"/>
<evidence type="ECO:0000256" key="2">
    <source>
        <dbReference type="ARBA" id="ARBA00022692"/>
    </source>
</evidence>
<dbReference type="InterPro" id="IPR007792">
    <property type="entry name" value="T4SS_VirB3/TrbD/AvhB"/>
</dbReference>
<dbReference type="AlphaFoldDB" id="A0A1H9F4F3"/>
<dbReference type="GO" id="GO:0016020">
    <property type="term" value="C:membrane"/>
    <property type="evidence" value="ECO:0007669"/>
    <property type="project" value="UniProtKB-SubCell"/>
</dbReference>
<keyword evidence="3 5" id="KW-1133">Transmembrane helix</keyword>
<evidence type="ECO:0000256" key="5">
    <source>
        <dbReference type="SAM" id="Phobius"/>
    </source>
</evidence>
<evidence type="ECO:0000313" key="6">
    <source>
        <dbReference type="EMBL" id="SEQ32757.1"/>
    </source>
</evidence>
<accession>A0A1H9F4F3</accession>
<evidence type="ECO:0000256" key="3">
    <source>
        <dbReference type="ARBA" id="ARBA00022989"/>
    </source>
</evidence>
<dbReference type="OrthoDB" id="6624477at2"/>
<proteinExistence type="predicted"/>
<gene>
    <name evidence="6" type="ORF">SAMN05216522_102160</name>
</gene>
<keyword evidence="2 5" id="KW-0812">Transmembrane</keyword>
<evidence type="ECO:0000256" key="1">
    <source>
        <dbReference type="ARBA" id="ARBA00004370"/>
    </source>
</evidence>